<dbReference type="RefSeq" id="WP_057881100.1">
    <property type="nucleotide sequence ID" value="NZ_JQCF01000016.1"/>
</dbReference>
<dbReference type="InterPro" id="IPR036291">
    <property type="entry name" value="NAD(P)-bd_dom_sf"/>
</dbReference>
<dbReference type="OrthoDB" id="9799818at2"/>
<reference evidence="1 2" key="1">
    <citation type="journal article" date="2015" name="Genome Announc.">
        <title>Expanding the biotechnology potential of lactobacilli through comparative genomics of 213 strains and associated genera.</title>
        <authorList>
            <person name="Sun Z."/>
            <person name="Harris H.M."/>
            <person name="McCann A."/>
            <person name="Guo C."/>
            <person name="Argimon S."/>
            <person name="Zhang W."/>
            <person name="Yang X."/>
            <person name="Jeffery I.B."/>
            <person name="Cooney J.C."/>
            <person name="Kagawa T.F."/>
            <person name="Liu W."/>
            <person name="Song Y."/>
            <person name="Salvetti E."/>
            <person name="Wrobel A."/>
            <person name="Rasinkangas P."/>
            <person name="Parkhill J."/>
            <person name="Rea M.C."/>
            <person name="O'Sullivan O."/>
            <person name="Ritari J."/>
            <person name="Douillard F.P."/>
            <person name="Paul Ross R."/>
            <person name="Yang R."/>
            <person name="Briner A.E."/>
            <person name="Felis G.E."/>
            <person name="de Vos W.M."/>
            <person name="Barrangou R."/>
            <person name="Klaenhammer T.R."/>
            <person name="Caufield P.W."/>
            <person name="Cui Y."/>
            <person name="Zhang H."/>
            <person name="O'Toole P.W."/>
        </authorList>
    </citation>
    <scope>NUCLEOTIDE SEQUENCE [LARGE SCALE GENOMIC DNA]</scope>
    <source>
        <strain evidence="1 2">DSM 24716</strain>
    </source>
</reference>
<dbReference type="STRING" id="993692.IV57_GL000755"/>
<sequence>MSTIVIGSDNGVGFEVAKLYGQKGQRIILVSRNQAMLDMATKELISQNISTTNYVCDVNDFEAVTKMMTEIAAKDDGLTHLVFNVGNKHLDDPLASNADLINDIFKTNVLSAIVSSKAFIKQTNPKLKRSIIFTGGGAAICPSAKASTLSLTKAALRSYAYTLHEQVASQDIFVGLVTIQGLIGSSVEMAPAKIAQSYWKLLMQRDKTEAFYPENVSGSEFK</sequence>
<dbReference type="PANTHER" id="PTHR43431:SF7">
    <property type="entry name" value="OXIDOREDUCTASE, SHORT CHAIN DEHYDROGENASE_REDUCTASE FAMILY (AFU_ORTHOLOGUE AFUA_5G14000)"/>
    <property type="match status" value="1"/>
</dbReference>
<dbReference type="PANTHER" id="PTHR43431">
    <property type="entry name" value="OXIDOREDUCTASE, SHORT CHAIN DEHYDROGENASE/REDUCTASE FAMILY (AFU_ORTHOLOGUE AFUA_5G14000)"/>
    <property type="match status" value="1"/>
</dbReference>
<dbReference type="AlphaFoldDB" id="A0A0R2LAV2"/>
<proteinExistence type="predicted"/>
<dbReference type="EMBL" id="JQCF01000016">
    <property type="protein sequence ID" value="KRN98843.1"/>
    <property type="molecule type" value="Genomic_DNA"/>
</dbReference>
<evidence type="ECO:0000313" key="1">
    <source>
        <dbReference type="EMBL" id="KRN98843.1"/>
    </source>
</evidence>
<comment type="caution">
    <text evidence="1">The sequence shown here is derived from an EMBL/GenBank/DDBJ whole genome shotgun (WGS) entry which is preliminary data.</text>
</comment>
<name>A0A0R2LAV2_9LACO</name>
<protein>
    <submittedName>
        <fullName evidence="1">Short-chain dehydrogenases reductases family protein</fullName>
    </submittedName>
</protein>
<dbReference type="Proteomes" id="UP000051006">
    <property type="component" value="Unassembled WGS sequence"/>
</dbReference>
<organism evidence="1 2">
    <name type="scientific">Companilactobacillus kimchiensis</name>
    <dbReference type="NCBI Taxonomy" id="993692"/>
    <lineage>
        <taxon>Bacteria</taxon>
        <taxon>Bacillati</taxon>
        <taxon>Bacillota</taxon>
        <taxon>Bacilli</taxon>
        <taxon>Lactobacillales</taxon>
        <taxon>Lactobacillaceae</taxon>
        <taxon>Companilactobacillus</taxon>
    </lineage>
</organism>
<dbReference type="InterPro" id="IPR002347">
    <property type="entry name" value="SDR_fam"/>
</dbReference>
<evidence type="ECO:0000313" key="2">
    <source>
        <dbReference type="Proteomes" id="UP000051006"/>
    </source>
</evidence>
<dbReference type="CDD" id="cd05233">
    <property type="entry name" value="SDR_c"/>
    <property type="match status" value="1"/>
</dbReference>
<gene>
    <name evidence="1" type="ORF">IV57_GL000755</name>
</gene>
<dbReference type="SUPFAM" id="SSF51735">
    <property type="entry name" value="NAD(P)-binding Rossmann-fold domains"/>
    <property type="match status" value="1"/>
</dbReference>
<accession>A0A0R2LAV2</accession>
<keyword evidence="2" id="KW-1185">Reference proteome</keyword>
<dbReference type="PATRIC" id="fig|993692.3.peg.762"/>
<dbReference type="Pfam" id="PF00106">
    <property type="entry name" value="adh_short"/>
    <property type="match status" value="1"/>
</dbReference>
<dbReference type="Gene3D" id="3.40.50.720">
    <property type="entry name" value="NAD(P)-binding Rossmann-like Domain"/>
    <property type="match status" value="1"/>
</dbReference>